<dbReference type="AlphaFoldDB" id="K7TN03"/>
<dbReference type="HOGENOM" id="CLU_020336_7_2_1"/>
<reference evidence="10" key="3">
    <citation type="submission" date="2019-07" db="EMBL/GenBank/DDBJ databases">
        <authorList>
            <person name="Seetharam A."/>
            <person name="Woodhouse M."/>
            <person name="Cannon E."/>
        </authorList>
    </citation>
    <scope>NUCLEOTIDE SEQUENCE [LARGE SCALE GENOMIC DNA]</scope>
    <source>
        <strain evidence="10">cv. B73</strain>
    </source>
</reference>
<dbReference type="InterPro" id="IPR029058">
    <property type="entry name" value="AB_hydrolase_fold"/>
</dbReference>
<evidence type="ECO:0000256" key="2">
    <source>
        <dbReference type="ARBA" id="ARBA00013006"/>
    </source>
</evidence>
<evidence type="ECO:0000256" key="7">
    <source>
        <dbReference type="ARBA" id="ARBA00093212"/>
    </source>
</evidence>
<keyword evidence="12" id="KW-1267">Proteomics identification</keyword>
<evidence type="ECO:0000313" key="11">
    <source>
        <dbReference type="Proteomes" id="UP000007305"/>
    </source>
</evidence>
<dbReference type="PRINTS" id="PR00412">
    <property type="entry name" value="EPOXHYDRLASE"/>
</dbReference>
<dbReference type="InterPro" id="IPR000073">
    <property type="entry name" value="AB_hydrolase_1"/>
</dbReference>
<dbReference type="STRING" id="4577.K7TN03"/>
<dbReference type="SMR" id="K7TN03"/>
<dbReference type="InterPro" id="IPR000639">
    <property type="entry name" value="Epox_hydrolase-like"/>
</dbReference>
<feature type="domain" description="AB hydrolase-1" evidence="8">
    <location>
        <begin position="96"/>
        <end position="215"/>
    </location>
</feature>
<dbReference type="Gramene" id="Zm00001eb408720_T001">
    <property type="protein sequence ID" value="Zm00001eb408720_P001"/>
    <property type="gene ID" value="Zm00001eb408720"/>
</dbReference>
<evidence type="ECO:0000313" key="9">
    <source>
        <dbReference type="EMBL" id="AQK39734.1"/>
    </source>
</evidence>
<gene>
    <name evidence="10" type="primary">LOC100193450</name>
    <name evidence="9" type="ORF">ZEAMMB73_Zm00001d023651</name>
</gene>
<dbReference type="Pfam" id="PF00561">
    <property type="entry name" value="Abhydrolase_1"/>
    <property type="match status" value="1"/>
</dbReference>
<dbReference type="Gene3D" id="3.40.50.1820">
    <property type="entry name" value="alpha/beta hydrolase"/>
    <property type="match status" value="1"/>
</dbReference>
<accession>K7TN03</accession>
<comment type="pathway">
    <text evidence="1">Secondary metabolite biosynthesis; terpenoid biosynthesis.</text>
</comment>
<keyword evidence="11" id="KW-1185">Reference proteome</keyword>
<dbReference type="GO" id="GO:0016787">
    <property type="term" value="F:hydrolase activity"/>
    <property type="evidence" value="ECO:0000318"/>
    <property type="project" value="GO_Central"/>
</dbReference>
<dbReference type="FunCoup" id="K7TN03">
    <property type="interactions" value="1743"/>
</dbReference>
<comment type="similarity">
    <text evidence="4">Belongs to the AB hydrolase superfamily. Epoxide hydrolase family.</text>
</comment>
<sequence length="397" mass="43876">MPSPFVRHNGKPTTREQVQAPLPIHSSFMIPACLRGLCTCFDVDDDKANNHEQEPTMAADDDQTASTIIAHRTVELSTGVRLHVAEAGAAAAAGAPAVLLLHGFPELWYTWRHQMRALAAAGYRAVAPDLRGYGGSDAPPARGDDDDDDPAAQYTALHVVGDLVALLDALGESQVFVAAHDWGALVAWSLCLFRPDRVRALVALSVAYTPRSAARKPVDGLRALFGDDYYICRIQEPGEIEAEFARLGTELVLKKFFSYRSPGALFFPKSGWGSPDDEVPLPSWVTEEDLKYYTSMFEKTGFTGGLNYYRALNKTWELTSPWTLAKINVPVKFIIGDLDLTYHNPGIQDFIHKGGFKKFVPLLDDDIIVMKDVGHFINEEKPNEVSEHIINFIKKFG</sequence>
<dbReference type="eggNOG" id="KOG4178">
    <property type="taxonomic scope" value="Eukaryota"/>
</dbReference>
<comment type="function">
    <text evidence="6">Epoxide hydrolase involved in the biosynthesis of cucurbitacin and mogroside tetracyclic triterpene natural products (e.g. siamenoside I and mogrosides IV, V and VI). Cucurbitacins have cytotoxic properties and exhibit deterrent taste as a defense barrier against herbivores. Mogrosides are nonsugar highly oxygenated compounds used as high-intensity zero-calorie sweeteners; they also possess pharmacological properties such as regulating immunity, lowering blood sugar and lipid levels, protecting the liver, and acting as antioxidants and antitumor agents. Catalyzes the hydrolysis of aromatic epoxide-containing substrates, such as the conversion of 24,25-epoxycucurbitadienol to 24,25-dihydroxycucurbitadienol.</text>
</comment>
<dbReference type="EMBL" id="CM000786">
    <property type="protein sequence ID" value="AQK39734.1"/>
    <property type="molecule type" value="Genomic_DNA"/>
</dbReference>
<evidence type="ECO:0000256" key="5">
    <source>
        <dbReference type="ARBA" id="ARBA00051067"/>
    </source>
</evidence>
<comment type="catalytic activity">
    <reaction evidence="7">
        <text>(24S)-24,25-epoxycucurbitadienol + H2O = (24R)-24,25-dihydroxycucurbitadienol</text>
        <dbReference type="Rhea" id="RHEA:81855"/>
        <dbReference type="ChEBI" id="CHEBI:15377"/>
        <dbReference type="ChEBI" id="CHEBI:229949"/>
        <dbReference type="ChEBI" id="CHEBI:229950"/>
    </reaction>
    <physiologicalReaction direction="left-to-right" evidence="7">
        <dbReference type="Rhea" id="RHEA:81856"/>
    </physiologicalReaction>
</comment>
<evidence type="ECO:0000256" key="3">
    <source>
        <dbReference type="ARBA" id="ARBA00022801"/>
    </source>
</evidence>
<organism evidence="10 11">
    <name type="scientific">Zea mays</name>
    <name type="common">Maize</name>
    <dbReference type="NCBI Taxonomy" id="4577"/>
    <lineage>
        <taxon>Eukaryota</taxon>
        <taxon>Viridiplantae</taxon>
        <taxon>Streptophyta</taxon>
        <taxon>Embryophyta</taxon>
        <taxon>Tracheophyta</taxon>
        <taxon>Spermatophyta</taxon>
        <taxon>Magnoliopsida</taxon>
        <taxon>Liliopsida</taxon>
        <taxon>Poales</taxon>
        <taxon>Poaceae</taxon>
        <taxon>PACMAD clade</taxon>
        <taxon>Panicoideae</taxon>
        <taxon>Andropogonodae</taxon>
        <taxon>Andropogoneae</taxon>
        <taxon>Tripsacinae</taxon>
        <taxon>Zea</taxon>
    </lineage>
</organism>
<evidence type="ECO:0000256" key="1">
    <source>
        <dbReference type="ARBA" id="ARBA00004721"/>
    </source>
</evidence>
<reference evidence="11" key="1">
    <citation type="journal article" date="2009" name="Science">
        <title>The B73 maize genome: complexity, diversity, and dynamics.</title>
        <authorList>
            <person name="Schnable P.S."/>
            <person name="Ware D."/>
            <person name="Fulton R.S."/>
            <person name="Stein J.C."/>
            <person name="Wei F."/>
            <person name="Pasternak S."/>
            <person name="Liang C."/>
            <person name="Zhang J."/>
            <person name="Fulton L."/>
            <person name="Graves T.A."/>
            <person name="Minx P."/>
            <person name="Reily A.D."/>
            <person name="Courtney L."/>
            <person name="Kruchowski S.S."/>
            <person name="Tomlinson C."/>
            <person name="Strong C."/>
            <person name="Delehaunty K."/>
            <person name="Fronick C."/>
            <person name="Courtney B."/>
            <person name="Rock S.M."/>
            <person name="Belter E."/>
            <person name="Du F."/>
            <person name="Kim K."/>
            <person name="Abbott R.M."/>
            <person name="Cotton M."/>
            <person name="Levy A."/>
            <person name="Marchetto P."/>
            <person name="Ochoa K."/>
            <person name="Jackson S.M."/>
            <person name="Gillam B."/>
            <person name="Chen W."/>
            <person name="Yan L."/>
            <person name="Higginbotham J."/>
            <person name="Cardenas M."/>
            <person name="Waligorski J."/>
            <person name="Applebaum E."/>
            <person name="Phelps L."/>
            <person name="Falcone J."/>
            <person name="Kanchi K."/>
            <person name="Thane T."/>
            <person name="Scimone A."/>
            <person name="Thane N."/>
            <person name="Henke J."/>
            <person name="Wang T."/>
            <person name="Ruppert J."/>
            <person name="Shah N."/>
            <person name="Rotter K."/>
            <person name="Hodges J."/>
            <person name="Ingenthron E."/>
            <person name="Cordes M."/>
            <person name="Kohlberg S."/>
            <person name="Sgro J."/>
            <person name="Delgado B."/>
            <person name="Mead K."/>
            <person name="Chinwalla A."/>
            <person name="Leonard S."/>
            <person name="Crouse K."/>
            <person name="Collura K."/>
            <person name="Kudrna D."/>
            <person name="Currie J."/>
            <person name="He R."/>
            <person name="Angelova A."/>
            <person name="Rajasekar S."/>
            <person name="Mueller T."/>
            <person name="Lomeli R."/>
            <person name="Scara G."/>
            <person name="Ko A."/>
            <person name="Delaney K."/>
            <person name="Wissotski M."/>
            <person name="Lopez G."/>
            <person name="Campos D."/>
            <person name="Braidotti M."/>
            <person name="Ashley E."/>
            <person name="Golser W."/>
            <person name="Kim H."/>
            <person name="Lee S."/>
            <person name="Lin J."/>
            <person name="Dujmic Z."/>
            <person name="Kim W."/>
            <person name="Talag J."/>
            <person name="Zuccolo A."/>
            <person name="Fan C."/>
            <person name="Sebastian A."/>
            <person name="Kramer M."/>
            <person name="Spiegel L."/>
            <person name="Nascimento L."/>
            <person name="Zutavern T."/>
            <person name="Miller B."/>
            <person name="Ambroise C."/>
            <person name="Muller S."/>
            <person name="Spooner W."/>
            <person name="Narechania A."/>
            <person name="Ren L."/>
            <person name="Wei S."/>
            <person name="Kumari S."/>
            <person name="Faga B."/>
            <person name="Levy M.J."/>
            <person name="McMahan L."/>
            <person name="Van Buren P."/>
            <person name="Vaughn M.W."/>
            <person name="Ying K."/>
            <person name="Yeh C.-T."/>
            <person name="Emrich S.J."/>
            <person name="Jia Y."/>
            <person name="Kalyanaraman A."/>
            <person name="Hsia A.-P."/>
            <person name="Barbazuk W.B."/>
            <person name="Baucom R.S."/>
            <person name="Brutnell T.P."/>
            <person name="Carpita N.C."/>
            <person name="Chaparro C."/>
            <person name="Chia J.-M."/>
            <person name="Deragon J.-M."/>
            <person name="Estill J.C."/>
            <person name="Fu Y."/>
            <person name="Jeddeloh J.A."/>
            <person name="Han Y."/>
            <person name="Lee H."/>
            <person name="Li P."/>
            <person name="Lisch D.R."/>
            <person name="Liu S."/>
            <person name="Liu Z."/>
            <person name="Nagel D.H."/>
            <person name="McCann M.C."/>
            <person name="SanMiguel P."/>
            <person name="Myers A.M."/>
            <person name="Nettleton D."/>
            <person name="Nguyen J."/>
            <person name="Penning B.W."/>
            <person name="Ponnala L."/>
            <person name="Schneider K.L."/>
            <person name="Schwartz D.C."/>
            <person name="Sharma A."/>
            <person name="Soderlund C."/>
            <person name="Springer N.M."/>
            <person name="Sun Q."/>
            <person name="Wang H."/>
            <person name="Waterman M."/>
            <person name="Westerman R."/>
            <person name="Wolfgruber T.K."/>
            <person name="Yang L."/>
            <person name="Yu Y."/>
            <person name="Zhang L."/>
            <person name="Zhou S."/>
            <person name="Zhu Q."/>
            <person name="Bennetzen J.L."/>
            <person name="Dawe R.K."/>
            <person name="Jiang J."/>
            <person name="Jiang N."/>
            <person name="Presting G.G."/>
            <person name="Wessler S.R."/>
            <person name="Aluru S."/>
            <person name="Martienssen R.A."/>
            <person name="Clifton S.W."/>
            <person name="McCombie W.R."/>
            <person name="Wing R.A."/>
            <person name="Wilson R.K."/>
        </authorList>
    </citation>
    <scope>NUCLEOTIDE SEQUENCE [LARGE SCALE GENOMIC DNA]</scope>
    <source>
        <strain evidence="11">cv. B73</strain>
    </source>
</reference>
<evidence type="ECO:0000313" key="10">
    <source>
        <dbReference type="EnsemblPlants" id="Zm00001eb408720_P001"/>
    </source>
</evidence>
<dbReference type="EnsemblPlants" id="Zm00001eb408720_T001">
    <property type="protein sequence ID" value="Zm00001eb408720_P001"/>
    <property type="gene ID" value="Zm00001eb408720"/>
</dbReference>
<evidence type="ECO:0000259" key="8">
    <source>
        <dbReference type="Pfam" id="PF00561"/>
    </source>
</evidence>
<dbReference type="PANTHER" id="PTHR43329">
    <property type="entry name" value="EPOXIDE HYDROLASE"/>
    <property type="match status" value="1"/>
</dbReference>
<keyword evidence="3 9" id="KW-0378">Hydrolase</keyword>
<reference evidence="9" key="2">
    <citation type="submission" date="2015-12" db="EMBL/GenBank/DDBJ databases">
        <title>Update maize B73 reference genome by single molecule sequencing technologies.</title>
        <authorList>
            <consortium name="Maize Genome Sequencing Project"/>
            <person name="Ware D."/>
        </authorList>
    </citation>
    <scope>NUCLEOTIDE SEQUENCE</scope>
    <source>
        <tissue evidence="9">Seedling</tissue>
    </source>
</reference>
<evidence type="ECO:0000256" key="4">
    <source>
        <dbReference type="ARBA" id="ARBA00038334"/>
    </source>
</evidence>
<protein>
    <recommendedName>
        <fullName evidence="2">soluble epoxide hydrolase</fullName>
        <ecNumber evidence="2">3.3.2.10</ecNumber>
    </recommendedName>
</protein>
<comment type="catalytic activity">
    <reaction evidence="5">
        <text>an epoxide + H2O = an ethanediol</text>
        <dbReference type="Rhea" id="RHEA:19037"/>
        <dbReference type="ChEBI" id="CHEBI:15377"/>
        <dbReference type="ChEBI" id="CHEBI:32955"/>
        <dbReference type="ChEBI" id="CHEBI:140594"/>
        <dbReference type="EC" id="3.3.2.10"/>
    </reaction>
    <physiologicalReaction direction="left-to-right" evidence="5">
        <dbReference type="Rhea" id="RHEA:19038"/>
    </physiologicalReaction>
</comment>
<dbReference type="GO" id="GO:0004301">
    <property type="term" value="F:epoxide hydrolase activity"/>
    <property type="evidence" value="ECO:0007669"/>
    <property type="project" value="UniProtKB-EC"/>
</dbReference>
<name>K7TN03_MAIZE</name>
<dbReference type="Proteomes" id="UP000007305">
    <property type="component" value="Chromosome 10"/>
</dbReference>
<proteinExistence type="evidence at protein level"/>
<dbReference type="FunFam" id="3.40.50.1820:FF:000161">
    <property type="entry name" value="Epoxide hydrolase"/>
    <property type="match status" value="1"/>
</dbReference>
<dbReference type="ExpressionAtlas" id="K7TN03">
    <property type="expression patterns" value="baseline and differential"/>
</dbReference>
<dbReference type="OMA" id="PWTLAKI"/>
<evidence type="ECO:0007829" key="12">
    <source>
        <dbReference type="PeptideAtlas" id="K7TN03"/>
    </source>
</evidence>
<dbReference type="EC" id="3.3.2.10" evidence="2"/>
<dbReference type="SUPFAM" id="SSF53474">
    <property type="entry name" value="alpha/beta-Hydrolases"/>
    <property type="match status" value="1"/>
</dbReference>
<reference evidence="10" key="4">
    <citation type="submission" date="2021-05" db="UniProtKB">
        <authorList>
            <consortium name="EnsemblPlants"/>
        </authorList>
    </citation>
    <scope>IDENTIFICATION</scope>
    <source>
        <strain evidence="10">cv. B73</strain>
    </source>
</reference>
<dbReference type="PaxDb" id="4577-GRMZM5G838435_P01"/>
<evidence type="ECO:0000256" key="6">
    <source>
        <dbReference type="ARBA" id="ARBA00058358"/>
    </source>
</evidence>